<keyword evidence="2" id="KW-1185">Reference proteome</keyword>
<gene>
    <name evidence="1" type="ORF">HNP84_002659</name>
</gene>
<comment type="caution">
    <text evidence="1">The sequence shown here is derived from an EMBL/GenBank/DDBJ whole genome shotgun (WGS) entry which is preliminary data.</text>
</comment>
<sequence>MPKSPRPAAAHADGDRLKLHRHEVRADGRAYEMITLRPGVRARLSTNRYHDTWHILSDPHGARLLARLLWGLSYQRRPGTLVVIGPPHLTRNPFDAEPADPIALVPAQLTTLTRDAARALRRRVADRRHRPHGSVKWHTWGLEAEVARQEAVPWQWRRSLNRCGAAVERVGGMIVVRAAPDLLREWALDAAFLPRNLNRGTSNCDYHPQEVLTHYPDGEVQIFTDFRRRVSAASIARDEVLASLPDPPPPLDLNPLIWRRGTEVRARRGA</sequence>
<evidence type="ECO:0000313" key="1">
    <source>
        <dbReference type="EMBL" id="MBB5132938.1"/>
    </source>
</evidence>
<dbReference type="EMBL" id="JACHGN010000005">
    <property type="protein sequence ID" value="MBB5132938.1"/>
    <property type="molecule type" value="Genomic_DNA"/>
</dbReference>
<protein>
    <submittedName>
        <fullName evidence="1">Uncharacterized protein</fullName>
    </submittedName>
</protein>
<dbReference type="Proteomes" id="UP000578449">
    <property type="component" value="Unassembled WGS sequence"/>
</dbReference>
<organism evidence="1 2">
    <name type="scientific">Thermocatellispora tengchongensis</name>
    <dbReference type="NCBI Taxonomy" id="1073253"/>
    <lineage>
        <taxon>Bacteria</taxon>
        <taxon>Bacillati</taxon>
        <taxon>Actinomycetota</taxon>
        <taxon>Actinomycetes</taxon>
        <taxon>Streptosporangiales</taxon>
        <taxon>Streptosporangiaceae</taxon>
        <taxon>Thermocatellispora</taxon>
    </lineage>
</organism>
<name>A0A840NZM5_9ACTN</name>
<accession>A0A840NZM5</accession>
<evidence type="ECO:0000313" key="2">
    <source>
        <dbReference type="Proteomes" id="UP000578449"/>
    </source>
</evidence>
<proteinExistence type="predicted"/>
<reference evidence="1 2" key="1">
    <citation type="submission" date="2020-08" db="EMBL/GenBank/DDBJ databases">
        <title>Genomic Encyclopedia of Type Strains, Phase IV (KMG-IV): sequencing the most valuable type-strain genomes for metagenomic binning, comparative biology and taxonomic classification.</title>
        <authorList>
            <person name="Goeker M."/>
        </authorList>
    </citation>
    <scope>NUCLEOTIDE SEQUENCE [LARGE SCALE GENOMIC DNA]</scope>
    <source>
        <strain evidence="1 2">DSM 45615</strain>
    </source>
</reference>
<dbReference type="AlphaFoldDB" id="A0A840NZM5"/>
<dbReference type="RefSeq" id="WP_185049925.1">
    <property type="nucleotide sequence ID" value="NZ_BAABIX010000005.1"/>
</dbReference>